<dbReference type="Gene3D" id="3.60.21.10">
    <property type="match status" value="1"/>
</dbReference>
<evidence type="ECO:0000313" key="5">
    <source>
        <dbReference type="EMBL" id="QNJ96658.1"/>
    </source>
</evidence>
<dbReference type="PANTHER" id="PTHR11575:SF24">
    <property type="entry name" value="5'-NUCLEOTIDASE"/>
    <property type="match status" value="1"/>
</dbReference>
<keyword evidence="2" id="KW-0378">Hydrolase</keyword>
<keyword evidence="1" id="KW-0732">Signal</keyword>
<proteinExistence type="inferred from homology"/>
<dbReference type="PANTHER" id="PTHR11575">
    <property type="entry name" value="5'-NUCLEOTIDASE-RELATED"/>
    <property type="match status" value="1"/>
</dbReference>
<dbReference type="InterPro" id="IPR036907">
    <property type="entry name" value="5'-Nucleotdase_C_sf"/>
</dbReference>
<dbReference type="InterPro" id="IPR008334">
    <property type="entry name" value="5'-Nucleotdase_C"/>
</dbReference>
<protein>
    <submittedName>
        <fullName evidence="5">Metallophosphoesterase</fullName>
    </submittedName>
</protein>
<dbReference type="GO" id="GO:0009166">
    <property type="term" value="P:nucleotide catabolic process"/>
    <property type="evidence" value="ECO:0007669"/>
    <property type="project" value="InterPro"/>
</dbReference>
<feature type="domain" description="5'-Nucleotidase C-terminal" evidence="4">
    <location>
        <begin position="362"/>
        <end position="490"/>
    </location>
</feature>
<dbReference type="Pfam" id="PF00149">
    <property type="entry name" value="Metallophos"/>
    <property type="match status" value="1"/>
</dbReference>
<dbReference type="KEGG" id="alti:ALE3EI_0067"/>
<reference evidence="5 6" key="1">
    <citation type="submission" date="2020-04" db="EMBL/GenBank/DDBJ databases">
        <title>Genome sequence of Altibacter aquimarinus strain ALE3EI.</title>
        <authorList>
            <person name="Oh H.-M."/>
            <person name="Jang D."/>
        </authorList>
    </citation>
    <scope>NUCLEOTIDE SEQUENCE [LARGE SCALE GENOMIC DNA]</scope>
    <source>
        <strain evidence="5 6">ALE3EI</strain>
    </source>
</reference>
<feature type="domain" description="Calcineurin-like phosphoesterase" evidence="3">
    <location>
        <begin position="53"/>
        <end position="271"/>
    </location>
</feature>
<evidence type="ECO:0000313" key="6">
    <source>
        <dbReference type="Proteomes" id="UP000515514"/>
    </source>
</evidence>
<evidence type="ECO:0000256" key="2">
    <source>
        <dbReference type="RuleBase" id="RU362119"/>
    </source>
</evidence>
<dbReference type="PRINTS" id="PR01607">
    <property type="entry name" value="APYRASEFAMLY"/>
</dbReference>
<name>A0A7G8PQP2_9FLAO</name>
<dbReference type="Proteomes" id="UP000515514">
    <property type="component" value="Chromosome"/>
</dbReference>
<dbReference type="Gene3D" id="3.90.780.10">
    <property type="entry name" value="5'-Nucleotidase, C-terminal domain"/>
    <property type="match status" value="1"/>
</dbReference>
<dbReference type="SUPFAM" id="SSF56300">
    <property type="entry name" value="Metallo-dependent phosphatases"/>
    <property type="match status" value="1"/>
</dbReference>
<sequence>MKAPITKPLKYLRNIINMKQFILSFLISVFLFGCSSTRTPVTETGDDGLITFKFIQLNDVYEIAPLSGGQYGGMARVAHVRDSVAKVNPNTFLFMAGDFLNPSLLGTIKLQGERIAGRQMIEVMNAMNFDLVTFGNHEFDISEEALQERLNESNFTWVSANVLQVQEDGNKPFSIQRDVGNIPIPRTYKRVIRDKDGTEVTVGFISVTVPSNPRDYVLYGDIYTTAVEANEILKDQSDITIGFTHLTIDQDKELLKYLPNLPLIMGGHEHNNMLVTNNGGVIAKADANAKTVYIHTLTYNVHTKQLNIDSHLMPIDDTTPSKPSVKAIVDKWNSVLDAQIKQVIDNPNEIIYRAVPPLDGTDSANRSTQTNLGGIITRGMSYAYNNDMDAVIVNSGSFRVDDMLEGDISTMDIFRVLPFGGSIVRVKMKGSLLNEVLDYGKEKRGNGAYLQRYLINVNSANGKWMIKDEQIDDEKTYTIATSDFLMLGYDIPFLTESHPGVIEVYHPKENETAYDIRKAVILYLKSLKK</sequence>
<dbReference type="AlphaFoldDB" id="A0A7G8PQP2"/>
<keyword evidence="6" id="KW-1185">Reference proteome</keyword>
<keyword evidence="2" id="KW-0547">Nucleotide-binding</keyword>
<comment type="similarity">
    <text evidence="2">Belongs to the 5'-nucleotidase family.</text>
</comment>
<dbReference type="GO" id="GO:0030288">
    <property type="term" value="C:outer membrane-bounded periplasmic space"/>
    <property type="evidence" value="ECO:0007669"/>
    <property type="project" value="TreeGrafter"/>
</dbReference>
<evidence type="ECO:0000256" key="1">
    <source>
        <dbReference type="ARBA" id="ARBA00022729"/>
    </source>
</evidence>
<organism evidence="5 6">
    <name type="scientific">Constantimarinum furrinae</name>
    <dbReference type="NCBI Taxonomy" id="2562285"/>
    <lineage>
        <taxon>Bacteria</taxon>
        <taxon>Pseudomonadati</taxon>
        <taxon>Bacteroidota</taxon>
        <taxon>Flavobacteriia</taxon>
        <taxon>Flavobacteriales</taxon>
        <taxon>Flavobacteriaceae</taxon>
        <taxon>Altibacter/Constantimarinum group</taxon>
        <taxon>Constantimarinum</taxon>
    </lineage>
</organism>
<accession>A0A7G8PQP2</accession>
<dbReference type="SUPFAM" id="SSF55816">
    <property type="entry name" value="5'-nucleotidase (syn. UDP-sugar hydrolase), C-terminal domain"/>
    <property type="match status" value="1"/>
</dbReference>
<evidence type="ECO:0000259" key="4">
    <source>
        <dbReference type="Pfam" id="PF02872"/>
    </source>
</evidence>
<dbReference type="InterPro" id="IPR004843">
    <property type="entry name" value="Calcineurin-like_PHP"/>
</dbReference>
<evidence type="ECO:0000259" key="3">
    <source>
        <dbReference type="Pfam" id="PF00149"/>
    </source>
</evidence>
<dbReference type="GO" id="GO:0008253">
    <property type="term" value="F:5'-nucleotidase activity"/>
    <property type="evidence" value="ECO:0007669"/>
    <property type="project" value="TreeGrafter"/>
</dbReference>
<gene>
    <name evidence="5" type="ORF">ALE3EI_0067</name>
</gene>
<dbReference type="EMBL" id="CP052909">
    <property type="protein sequence ID" value="QNJ96658.1"/>
    <property type="molecule type" value="Genomic_DNA"/>
</dbReference>
<dbReference type="GO" id="GO:0000166">
    <property type="term" value="F:nucleotide binding"/>
    <property type="evidence" value="ECO:0007669"/>
    <property type="project" value="UniProtKB-KW"/>
</dbReference>
<dbReference type="InterPro" id="IPR029052">
    <property type="entry name" value="Metallo-depent_PP-like"/>
</dbReference>
<dbReference type="InterPro" id="IPR006179">
    <property type="entry name" value="5_nucleotidase/apyrase"/>
</dbReference>
<dbReference type="Pfam" id="PF02872">
    <property type="entry name" value="5_nucleotid_C"/>
    <property type="match status" value="1"/>
</dbReference>
<dbReference type="GO" id="GO:0008768">
    <property type="term" value="F:UDP-sugar diphosphatase activity"/>
    <property type="evidence" value="ECO:0007669"/>
    <property type="project" value="TreeGrafter"/>
</dbReference>
<dbReference type="PROSITE" id="PS51257">
    <property type="entry name" value="PROKAR_LIPOPROTEIN"/>
    <property type="match status" value="1"/>
</dbReference>